<dbReference type="OrthoDB" id="345880at2"/>
<reference evidence="2 3" key="1">
    <citation type="submission" date="2019-03" db="EMBL/GenBank/DDBJ databases">
        <title>Sequencing the genomes of 1000 actinobacteria strains.</title>
        <authorList>
            <person name="Klenk H.-P."/>
        </authorList>
    </citation>
    <scope>NUCLEOTIDE SEQUENCE [LARGE SCALE GENOMIC DNA]</scope>
    <source>
        <strain evidence="2 3">DSM 43805</strain>
    </source>
</reference>
<dbReference type="GO" id="GO:0008235">
    <property type="term" value="F:metalloexopeptidase activity"/>
    <property type="evidence" value="ECO:0007669"/>
    <property type="project" value="InterPro"/>
</dbReference>
<evidence type="ECO:0000313" key="3">
    <source>
        <dbReference type="Proteomes" id="UP000294901"/>
    </source>
</evidence>
<dbReference type="Proteomes" id="UP000294901">
    <property type="component" value="Unassembled WGS sequence"/>
</dbReference>
<dbReference type="PANTHER" id="PTHR12147:SF26">
    <property type="entry name" value="PEPTIDASE M28 DOMAIN-CONTAINING PROTEIN"/>
    <property type="match status" value="1"/>
</dbReference>
<organism evidence="2 3">
    <name type="scientific">Paractinoplanes brasiliensis</name>
    <dbReference type="NCBI Taxonomy" id="52695"/>
    <lineage>
        <taxon>Bacteria</taxon>
        <taxon>Bacillati</taxon>
        <taxon>Actinomycetota</taxon>
        <taxon>Actinomycetes</taxon>
        <taxon>Micromonosporales</taxon>
        <taxon>Micromonosporaceae</taxon>
        <taxon>Paractinoplanes</taxon>
    </lineage>
</organism>
<dbReference type="PANTHER" id="PTHR12147">
    <property type="entry name" value="METALLOPEPTIDASE M28 FAMILY MEMBER"/>
    <property type="match status" value="1"/>
</dbReference>
<evidence type="ECO:0000313" key="2">
    <source>
        <dbReference type="EMBL" id="TDO37333.1"/>
    </source>
</evidence>
<gene>
    <name evidence="2" type="ORF">C8E87_0947</name>
</gene>
<feature type="domain" description="Peptidase M28" evidence="1">
    <location>
        <begin position="112"/>
        <end position="309"/>
    </location>
</feature>
<dbReference type="InterPro" id="IPR045175">
    <property type="entry name" value="M28_fam"/>
</dbReference>
<accession>A0A4R6JLU0</accession>
<dbReference type="AlphaFoldDB" id="A0A4R6JLU0"/>
<name>A0A4R6JLU0_9ACTN</name>
<dbReference type="Pfam" id="PF04389">
    <property type="entry name" value="Peptidase_M28"/>
    <property type="match status" value="1"/>
</dbReference>
<protein>
    <submittedName>
        <fullName evidence="2">Peptidase M28-like protein</fullName>
    </submittedName>
</protein>
<proteinExistence type="predicted"/>
<comment type="caution">
    <text evidence="2">The sequence shown here is derived from an EMBL/GenBank/DDBJ whole genome shotgun (WGS) entry which is preliminary data.</text>
</comment>
<dbReference type="SUPFAM" id="SSF53187">
    <property type="entry name" value="Zn-dependent exopeptidases"/>
    <property type="match status" value="1"/>
</dbReference>
<dbReference type="EMBL" id="SNWR01000001">
    <property type="protein sequence ID" value="TDO37333.1"/>
    <property type="molecule type" value="Genomic_DNA"/>
</dbReference>
<keyword evidence="3" id="KW-1185">Reference proteome</keyword>
<dbReference type="Gene3D" id="3.40.630.10">
    <property type="entry name" value="Zn peptidases"/>
    <property type="match status" value="1"/>
</dbReference>
<sequence length="315" mass="32776">MSGAAAEGGPDLDCAMDAVSPADGCRRRSTVRPQPVLLARPASVARRNAGPADDISTESYREVLEELTAHPTRHSFSPHYLDAARQAGERLAALGYATRSETVAVGGRETVNVVADRPGDGERLVYVMAHLDSVNQTGVIGAPAPGADDNASGAAGALELARVLATADAAHDLRIVLFGGEEQGLHGSRVHVAGLAGEERSRITLALNMDMIGRRNTATPSVLLEGAPVSQSAIDALARAAHDVTDLEVFVSLEPFASDHVPFIDAGLPAVLTIEGEDQLNTDEHTPRDTLAGLDLAVAVAILRMNAAVVAEALN</sequence>
<dbReference type="InterPro" id="IPR007484">
    <property type="entry name" value="Peptidase_M28"/>
</dbReference>
<evidence type="ECO:0000259" key="1">
    <source>
        <dbReference type="Pfam" id="PF04389"/>
    </source>
</evidence>
<dbReference type="GO" id="GO:0006508">
    <property type="term" value="P:proteolysis"/>
    <property type="evidence" value="ECO:0007669"/>
    <property type="project" value="InterPro"/>
</dbReference>